<reference evidence="2" key="1">
    <citation type="submission" date="2014-09" db="EMBL/GenBank/DDBJ databases">
        <authorList>
            <person name="Martin A.A."/>
        </authorList>
    </citation>
    <scope>NUCLEOTIDE SEQUENCE</scope>
    <source>
        <strain evidence="2">ED321</strain>
    </source>
</reference>
<evidence type="ECO:0000313" key="4">
    <source>
        <dbReference type="WormBase" id="SRAE_X000196100"/>
    </source>
</evidence>
<reference evidence="1" key="2">
    <citation type="submission" date="2014-09" db="EMBL/GenBank/DDBJ databases">
        <authorList>
            <person name="Aslett A.Martin."/>
        </authorList>
    </citation>
    <scope>NUCLEOTIDE SEQUENCE</scope>
    <source>
        <strain evidence="1">ED321 Heterogonic</strain>
    </source>
</reference>
<dbReference type="CTD" id="36385031"/>
<dbReference type="GeneID" id="36385031"/>
<proteinExistence type="predicted"/>
<evidence type="ECO:0000313" key="3">
    <source>
        <dbReference type="WBParaSite" id="SRAE_X000196100.1"/>
    </source>
</evidence>
<dbReference type="Proteomes" id="UP000035682">
    <property type="component" value="Unplaced"/>
</dbReference>
<dbReference type="AlphaFoldDB" id="A0A090KS65"/>
<dbReference type="WormBase" id="SRAE_X000196100">
    <property type="protein sequence ID" value="SRP02378"/>
    <property type="gene ID" value="WBGene00267537"/>
</dbReference>
<reference evidence="3" key="3">
    <citation type="submission" date="2020-12" db="UniProtKB">
        <authorList>
            <consortium name="WormBaseParasite"/>
        </authorList>
    </citation>
    <scope>IDENTIFICATION</scope>
</reference>
<dbReference type="EMBL" id="LN609397">
    <property type="protein sequence ID" value="CEF60221.1"/>
    <property type="molecule type" value="Genomic_DNA"/>
</dbReference>
<organism evidence="1">
    <name type="scientific">Strongyloides ratti</name>
    <name type="common">Parasitic roundworm</name>
    <dbReference type="NCBI Taxonomy" id="34506"/>
    <lineage>
        <taxon>Eukaryota</taxon>
        <taxon>Metazoa</taxon>
        <taxon>Ecdysozoa</taxon>
        <taxon>Nematoda</taxon>
        <taxon>Chromadorea</taxon>
        <taxon>Rhabditida</taxon>
        <taxon>Tylenchina</taxon>
        <taxon>Panagrolaimomorpha</taxon>
        <taxon>Strongyloidoidea</taxon>
        <taxon>Strongyloididae</taxon>
        <taxon>Strongyloides</taxon>
    </lineage>
</organism>
<dbReference type="OrthoDB" id="5862917at2759"/>
<name>A0A090KS65_STRRB</name>
<sequence length="74" mass="8512">MLNVSVEDSLSNGTIKIWISEFNHEKTSLEDDPCSFALKNATTKEIIKKVHEMVMNDKKLLVKEIAEKMEIFVE</sequence>
<gene>
    <name evidence="1 3 4" type="ORF">SRAE_X000196100</name>
</gene>
<evidence type="ECO:0000313" key="2">
    <source>
        <dbReference type="Proteomes" id="UP000035682"/>
    </source>
</evidence>
<keyword evidence="2" id="KW-1185">Reference proteome</keyword>
<protein>
    <submittedName>
        <fullName evidence="1 3">Uncharacterized protein</fullName>
    </submittedName>
</protein>
<dbReference type="RefSeq" id="XP_024499430.1">
    <property type="nucleotide sequence ID" value="XM_024654840.1"/>
</dbReference>
<dbReference type="WBParaSite" id="SRAE_X000196100.1">
    <property type="protein sequence ID" value="SRAE_X000196100.1"/>
    <property type="gene ID" value="WBGene00267537"/>
</dbReference>
<accession>A0A090KS65</accession>
<evidence type="ECO:0000313" key="1">
    <source>
        <dbReference type="EMBL" id="CEF60221.1"/>
    </source>
</evidence>